<dbReference type="GO" id="GO:0008270">
    <property type="term" value="F:zinc ion binding"/>
    <property type="evidence" value="ECO:0007669"/>
    <property type="project" value="UniProtKB-KW"/>
</dbReference>
<keyword evidence="8" id="KW-0539">Nucleus</keyword>
<keyword evidence="7" id="KW-0804">Transcription</keyword>
<evidence type="ECO:0000256" key="10">
    <source>
        <dbReference type="SAM" id="MobiDB-lite"/>
    </source>
</evidence>
<feature type="domain" description="C2H2-type" evidence="11">
    <location>
        <begin position="40"/>
        <end position="67"/>
    </location>
</feature>
<dbReference type="AlphaFoldDB" id="A0A9P5P3L8"/>
<dbReference type="SMART" id="SM00355">
    <property type="entry name" value="ZnF_C2H2"/>
    <property type="match status" value="3"/>
</dbReference>
<keyword evidence="2" id="KW-0479">Metal-binding</keyword>
<reference evidence="12" key="1">
    <citation type="submission" date="2020-11" db="EMBL/GenBank/DDBJ databases">
        <authorList>
            <consortium name="DOE Joint Genome Institute"/>
            <person name="Ahrendt S."/>
            <person name="Riley R."/>
            <person name="Andreopoulos W."/>
            <person name="LaButti K."/>
            <person name="Pangilinan J."/>
            <person name="Ruiz-duenas F.J."/>
            <person name="Barrasa J.M."/>
            <person name="Sanchez-Garcia M."/>
            <person name="Camarero S."/>
            <person name="Miyauchi S."/>
            <person name="Serrano A."/>
            <person name="Linde D."/>
            <person name="Babiker R."/>
            <person name="Drula E."/>
            <person name="Ayuso-Fernandez I."/>
            <person name="Pacheco R."/>
            <person name="Padilla G."/>
            <person name="Ferreira P."/>
            <person name="Barriuso J."/>
            <person name="Kellner H."/>
            <person name="Castanera R."/>
            <person name="Alfaro M."/>
            <person name="Ramirez L."/>
            <person name="Pisabarro A.G."/>
            <person name="Kuo A."/>
            <person name="Tritt A."/>
            <person name="Lipzen A."/>
            <person name="He G."/>
            <person name="Yan M."/>
            <person name="Ng V."/>
            <person name="Cullen D."/>
            <person name="Martin F."/>
            <person name="Rosso M.-N."/>
            <person name="Henrissat B."/>
            <person name="Hibbett D."/>
            <person name="Martinez A.T."/>
            <person name="Grigoriev I.V."/>
        </authorList>
    </citation>
    <scope>NUCLEOTIDE SEQUENCE</scope>
    <source>
        <strain evidence="12">AH 44721</strain>
    </source>
</reference>
<keyword evidence="3" id="KW-0677">Repeat</keyword>
<dbReference type="OrthoDB" id="654211at2759"/>
<dbReference type="SUPFAM" id="SSF57667">
    <property type="entry name" value="beta-beta-alpha zinc fingers"/>
    <property type="match status" value="2"/>
</dbReference>
<dbReference type="Pfam" id="PF00096">
    <property type="entry name" value="zf-C2H2"/>
    <property type="match status" value="2"/>
</dbReference>
<evidence type="ECO:0000256" key="4">
    <source>
        <dbReference type="ARBA" id="ARBA00022771"/>
    </source>
</evidence>
<keyword evidence="6" id="KW-0805">Transcription regulation</keyword>
<dbReference type="GO" id="GO:0000978">
    <property type="term" value="F:RNA polymerase II cis-regulatory region sequence-specific DNA binding"/>
    <property type="evidence" value="ECO:0007669"/>
    <property type="project" value="TreeGrafter"/>
</dbReference>
<evidence type="ECO:0000256" key="7">
    <source>
        <dbReference type="ARBA" id="ARBA00023163"/>
    </source>
</evidence>
<proteinExistence type="predicted"/>
<comment type="subcellular location">
    <subcellularLocation>
        <location evidence="1">Nucleus</location>
    </subcellularLocation>
</comment>
<dbReference type="PANTHER" id="PTHR14003:SF20">
    <property type="entry name" value="FINGER DOMAIN PROTEIN, PUTATIVE (AFU_ORTHOLOGUE AFUA_4G10380)-RELATED"/>
    <property type="match status" value="1"/>
</dbReference>
<dbReference type="InterPro" id="IPR036236">
    <property type="entry name" value="Znf_C2H2_sf"/>
</dbReference>
<sequence length="344" mass="38423">MKAETKSKSLMWKCDECPKSFGRNGDLTRHKNLHKGYKPHKCKNCGKVFSQNSGLKTHENVHSKAKPYACGFDGCDASFGDPSSCARHRKETHRRVGVIVAHILVRRSAFTAHLRRHRIDPITIDVDSLAPPLLPASVPVPCRSSIQQLVPCDIKPRIERIGNPPKPRLIEEYEKELFYYYVPHFYPPGFEPDELASLSSSYSVHSEAYTVSYPNSVPSSVVVSTSHHTTLSSNLDSCPVESLQWEVPADKLYLLDSPSSPSNINMHGSPSASPPSNLFATTEAEPPLETPCNVDSEQDGPFYDFNYALPPLSHYLLPDYLQSRRAVDFFPLLDPTPEASWVFA</sequence>
<evidence type="ECO:0000313" key="13">
    <source>
        <dbReference type="Proteomes" id="UP000724874"/>
    </source>
</evidence>
<dbReference type="PROSITE" id="PS00028">
    <property type="entry name" value="ZINC_FINGER_C2H2_1"/>
    <property type="match status" value="3"/>
</dbReference>
<organism evidence="12 13">
    <name type="scientific">Gymnopilus junonius</name>
    <name type="common">Spectacular rustgill mushroom</name>
    <name type="synonym">Gymnopilus spectabilis subsp. junonius</name>
    <dbReference type="NCBI Taxonomy" id="109634"/>
    <lineage>
        <taxon>Eukaryota</taxon>
        <taxon>Fungi</taxon>
        <taxon>Dikarya</taxon>
        <taxon>Basidiomycota</taxon>
        <taxon>Agaricomycotina</taxon>
        <taxon>Agaricomycetes</taxon>
        <taxon>Agaricomycetidae</taxon>
        <taxon>Agaricales</taxon>
        <taxon>Agaricineae</taxon>
        <taxon>Hymenogastraceae</taxon>
        <taxon>Gymnopilus</taxon>
    </lineage>
</organism>
<evidence type="ECO:0000256" key="2">
    <source>
        <dbReference type="ARBA" id="ARBA00022723"/>
    </source>
</evidence>
<feature type="compositionally biased region" description="Polar residues" evidence="10">
    <location>
        <begin position="263"/>
        <end position="280"/>
    </location>
</feature>
<evidence type="ECO:0000256" key="6">
    <source>
        <dbReference type="ARBA" id="ARBA00023015"/>
    </source>
</evidence>
<dbReference type="GO" id="GO:0000981">
    <property type="term" value="F:DNA-binding transcription factor activity, RNA polymerase II-specific"/>
    <property type="evidence" value="ECO:0007669"/>
    <property type="project" value="TreeGrafter"/>
</dbReference>
<evidence type="ECO:0000256" key="5">
    <source>
        <dbReference type="ARBA" id="ARBA00022833"/>
    </source>
</evidence>
<keyword evidence="4 9" id="KW-0863">Zinc-finger</keyword>
<dbReference type="GO" id="GO:0031519">
    <property type="term" value="C:PcG protein complex"/>
    <property type="evidence" value="ECO:0007669"/>
    <property type="project" value="TreeGrafter"/>
</dbReference>
<protein>
    <recommendedName>
        <fullName evidence="11">C2H2-type domain-containing protein</fullName>
    </recommendedName>
</protein>
<evidence type="ECO:0000256" key="1">
    <source>
        <dbReference type="ARBA" id="ARBA00004123"/>
    </source>
</evidence>
<comment type="caution">
    <text evidence="12">The sequence shown here is derived from an EMBL/GenBank/DDBJ whole genome shotgun (WGS) entry which is preliminary data.</text>
</comment>
<gene>
    <name evidence="12" type="ORF">CPB84DRAFT_1840935</name>
</gene>
<evidence type="ECO:0000256" key="3">
    <source>
        <dbReference type="ARBA" id="ARBA00022737"/>
    </source>
</evidence>
<dbReference type="GO" id="GO:0005667">
    <property type="term" value="C:transcription regulator complex"/>
    <property type="evidence" value="ECO:0007669"/>
    <property type="project" value="TreeGrafter"/>
</dbReference>
<dbReference type="EMBL" id="JADNYJ010000001">
    <property type="protein sequence ID" value="KAF8914201.1"/>
    <property type="molecule type" value="Genomic_DNA"/>
</dbReference>
<evidence type="ECO:0000256" key="8">
    <source>
        <dbReference type="ARBA" id="ARBA00023242"/>
    </source>
</evidence>
<dbReference type="Gene3D" id="3.30.160.60">
    <property type="entry name" value="Classic Zinc Finger"/>
    <property type="match status" value="3"/>
</dbReference>
<feature type="region of interest" description="Disordered" evidence="10">
    <location>
        <begin position="263"/>
        <end position="286"/>
    </location>
</feature>
<dbReference type="GO" id="GO:0000785">
    <property type="term" value="C:chromatin"/>
    <property type="evidence" value="ECO:0007669"/>
    <property type="project" value="TreeGrafter"/>
</dbReference>
<dbReference type="Proteomes" id="UP000724874">
    <property type="component" value="Unassembled WGS sequence"/>
</dbReference>
<dbReference type="PROSITE" id="PS50157">
    <property type="entry name" value="ZINC_FINGER_C2H2_2"/>
    <property type="match status" value="3"/>
</dbReference>
<accession>A0A9P5P3L8</accession>
<keyword evidence="13" id="KW-1185">Reference proteome</keyword>
<feature type="domain" description="C2H2-type" evidence="11">
    <location>
        <begin position="68"/>
        <end position="93"/>
    </location>
</feature>
<evidence type="ECO:0000256" key="9">
    <source>
        <dbReference type="PROSITE-ProRule" id="PRU00042"/>
    </source>
</evidence>
<keyword evidence="5" id="KW-0862">Zinc</keyword>
<name>A0A9P5P3L8_GYMJU</name>
<feature type="domain" description="C2H2-type" evidence="11">
    <location>
        <begin position="12"/>
        <end position="39"/>
    </location>
</feature>
<evidence type="ECO:0000259" key="11">
    <source>
        <dbReference type="PROSITE" id="PS50157"/>
    </source>
</evidence>
<evidence type="ECO:0000313" key="12">
    <source>
        <dbReference type="EMBL" id="KAF8914201.1"/>
    </source>
</evidence>
<dbReference type="PANTHER" id="PTHR14003">
    <property type="entry name" value="TRANSCRIPTIONAL REPRESSOR PROTEIN YY"/>
    <property type="match status" value="1"/>
</dbReference>
<dbReference type="InterPro" id="IPR013087">
    <property type="entry name" value="Znf_C2H2_type"/>
</dbReference>
<dbReference type="FunFam" id="3.30.160.60:FF:000062">
    <property type="entry name" value="RB-associated KRAB zinc finger protein-like"/>
    <property type="match status" value="1"/>
</dbReference>